<name>A0A6H0SGB0_9MICC</name>
<protein>
    <submittedName>
        <fullName evidence="1">Asparaginase</fullName>
    </submittedName>
</protein>
<sequence>MDRSVDISDCSQLVQVSRNGVTESRHYGVAVVLDPDGSPLLSLGNPDALIFPRSAVKPFQAIASLRCGVALTDVQVALACASHVGTFEHQDVARAMLQAGGLDASDLQCPQSWPVDSATRTQMTLEQLPKSALAFNCSGKHAGFLLAAKALGSETASYLDPVHPVQQTAHAVLEEFCGPIHFTGIDGCGAPAVQMSLQSLAQGFRQLVVSQQAEAQRVVDAMRHHPWAVRGKGHPNTEVIRRTGAIAKLGAEGALAVAAPSGVTVAIKMLDGSARGTDLLALSLLRKFDAIEETPYRELRVQLQPAGATAGARAAGLQLAGTDF</sequence>
<gene>
    <name evidence="1" type="ORF">D3791_03870</name>
</gene>
<proteinExistence type="predicted"/>
<evidence type="ECO:0000313" key="2">
    <source>
        <dbReference type="Proteomes" id="UP000502331"/>
    </source>
</evidence>
<accession>A0A6H0SGB0</accession>
<dbReference type="InterPro" id="IPR010349">
    <property type="entry name" value="Asparaginase_II"/>
</dbReference>
<dbReference type="Pfam" id="PF06089">
    <property type="entry name" value="Asparaginase_II"/>
    <property type="match status" value="1"/>
</dbReference>
<organism evidence="1 2">
    <name type="scientific">Glutamicibacter mishrai</name>
    <dbReference type="NCBI Taxonomy" id="1775880"/>
    <lineage>
        <taxon>Bacteria</taxon>
        <taxon>Bacillati</taxon>
        <taxon>Actinomycetota</taxon>
        <taxon>Actinomycetes</taxon>
        <taxon>Micrococcales</taxon>
        <taxon>Micrococcaceae</taxon>
        <taxon>Glutamicibacter</taxon>
    </lineage>
</organism>
<dbReference type="AlphaFoldDB" id="A0A6H0SGB0"/>
<evidence type="ECO:0000313" key="1">
    <source>
        <dbReference type="EMBL" id="QIV86334.1"/>
    </source>
</evidence>
<dbReference type="PANTHER" id="PTHR42110">
    <property type="entry name" value="L-ASPARAGINASE, PUTATIVE (AFU_ORTHOLOGUE AFUA_3G11890)-RELATED"/>
    <property type="match status" value="1"/>
</dbReference>
<reference evidence="1 2" key="1">
    <citation type="submission" date="2018-09" db="EMBL/GenBank/DDBJ databases">
        <title>Glutamicibacter mishrai S5-52T (LMG 29155T = KCTC 39846T).</title>
        <authorList>
            <person name="Das S.K."/>
        </authorList>
    </citation>
    <scope>NUCLEOTIDE SEQUENCE [LARGE SCALE GENOMIC DNA]</scope>
    <source>
        <strain evidence="1 2">S5-52</strain>
    </source>
</reference>
<dbReference type="Proteomes" id="UP000502331">
    <property type="component" value="Chromosome"/>
</dbReference>
<dbReference type="PANTHER" id="PTHR42110:SF1">
    <property type="entry name" value="L-ASPARAGINASE, PUTATIVE (AFU_ORTHOLOGUE AFUA_3G11890)-RELATED"/>
    <property type="match status" value="1"/>
</dbReference>
<dbReference type="EMBL" id="CP032549">
    <property type="protein sequence ID" value="QIV86334.1"/>
    <property type="molecule type" value="Genomic_DNA"/>
</dbReference>
<keyword evidence="2" id="KW-1185">Reference proteome</keyword>